<feature type="transmembrane region" description="Helical" evidence="1">
    <location>
        <begin position="39"/>
        <end position="58"/>
    </location>
</feature>
<dbReference type="EMBL" id="FPJE01000005">
    <property type="protein sequence ID" value="SFW34459.1"/>
    <property type="molecule type" value="Genomic_DNA"/>
</dbReference>
<gene>
    <name evidence="2" type="ORF">SAMN02927921_01274</name>
</gene>
<dbReference type="OrthoDB" id="9786064at2"/>
<keyword evidence="1" id="KW-1133">Transmembrane helix</keyword>
<dbReference type="STRING" id="1150368.SAMN02927921_01274"/>
<keyword evidence="1" id="KW-0472">Membrane</keyword>
<evidence type="ECO:0000313" key="3">
    <source>
        <dbReference type="Proteomes" id="UP000182248"/>
    </source>
</evidence>
<organism evidence="2 3">
    <name type="scientific">Sinomicrobium oceani</name>
    <dbReference type="NCBI Taxonomy" id="1150368"/>
    <lineage>
        <taxon>Bacteria</taxon>
        <taxon>Pseudomonadati</taxon>
        <taxon>Bacteroidota</taxon>
        <taxon>Flavobacteriia</taxon>
        <taxon>Flavobacteriales</taxon>
        <taxon>Flavobacteriaceae</taxon>
        <taxon>Sinomicrobium</taxon>
    </lineage>
</organism>
<accession>A0A1K1NGJ4</accession>
<feature type="transmembrane region" description="Helical" evidence="1">
    <location>
        <begin position="102"/>
        <end position="122"/>
    </location>
</feature>
<feature type="transmembrane region" description="Helical" evidence="1">
    <location>
        <begin position="154"/>
        <end position="172"/>
    </location>
</feature>
<evidence type="ECO:0000256" key="1">
    <source>
        <dbReference type="SAM" id="Phobius"/>
    </source>
</evidence>
<name>A0A1K1NGJ4_9FLAO</name>
<proteinExistence type="predicted"/>
<keyword evidence="1" id="KW-0812">Transmembrane</keyword>
<protein>
    <recommendedName>
        <fullName evidence="4">PAP2 superfamily protein</fullName>
    </recommendedName>
</protein>
<dbReference type="RefSeq" id="WP_139276023.1">
    <property type="nucleotide sequence ID" value="NZ_FPJE01000005.1"/>
</dbReference>
<reference evidence="2 3" key="1">
    <citation type="submission" date="2016-11" db="EMBL/GenBank/DDBJ databases">
        <authorList>
            <person name="Jaros S."/>
            <person name="Januszkiewicz K."/>
            <person name="Wedrychowicz H."/>
        </authorList>
    </citation>
    <scope>NUCLEOTIDE SEQUENCE [LARGE SCALE GENOMIC DNA]</scope>
    <source>
        <strain evidence="2 3">CGMCC 1.12145</strain>
    </source>
</reference>
<sequence length="200" mass="22480">MYFTKLFNYLFHPVFMPFAGTIAYFVTSPAYIPEEARKSIIIPVLILTLIVPVLLYFLFRNLGWIRSAELSDIEDRKIPLYAAIPIIFIISIRITPEPPSEALHYYFTGILGTLLCCLVLVILKIRASIHMMGITGLSTFVLGLSLHYHLNMTSLLAALIIFSGIVASSGLHQNTHNNREILLGMALGIIPQTVVFPFWL</sequence>
<keyword evidence="3" id="KW-1185">Reference proteome</keyword>
<dbReference type="Proteomes" id="UP000182248">
    <property type="component" value="Unassembled WGS sequence"/>
</dbReference>
<dbReference type="AlphaFoldDB" id="A0A1K1NGJ4"/>
<feature type="transmembrane region" description="Helical" evidence="1">
    <location>
        <begin position="181"/>
        <end position="199"/>
    </location>
</feature>
<feature type="transmembrane region" description="Helical" evidence="1">
    <location>
        <begin position="7"/>
        <end position="27"/>
    </location>
</feature>
<feature type="transmembrane region" description="Helical" evidence="1">
    <location>
        <begin position="78"/>
        <end position="96"/>
    </location>
</feature>
<evidence type="ECO:0008006" key="4">
    <source>
        <dbReference type="Google" id="ProtNLM"/>
    </source>
</evidence>
<evidence type="ECO:0000313" key="2">
    <source>
        <dbReference type="EMBL" id="SFW34459.1"/>
    </source>
</evidence>